<dbReference type="Gene3D" id="3.40.1440.60">
    <property type="entry name" value="PriA, 3(prime) DNA-binding domain"/>
    <property type="match status" value="1"/>
</dbReference>
<proteinExistence type="inferred from homology"/>
<dbReference type="GO" id="GO:0003677">
    <property type="term" value="F:DNA binding"/>
    <property type="evidence" value="ECO:0007669"/>
    <property type="project" value="UniProtKB-UniRule"/>
</dbReference>
<comment type="catalytic activity">
    <reaction evidence="12">
        <text>Couples ATP hydrolysis with the unwinding of duplex DNA by translocating in the 3'-5' direction.</text>
        <dbReference type="EC" id="5.6.2.4"/>
    </reaction>
</comment>
<feature type="binding site" evidence="12">
    <location>
        <position position="379"/>
    </location>
    <ligand>
        <name>Zn(2+)</name>
        <dbReference type="ChEBI" id="CHEBI:29105"/>
        <label>1</label>
    </ligand>
</feature>
<evidence type="ECO:0000256" key="5">
    <source>
        <dbReference type="ARBA" id="ARBA00022801"/>
    </source>
</evidence>
<evidence type="ECO:0000256" key="11">
    <source>
        <dbReference type="ARBA" id="ARBA00048988"/>
    </source>
</evidence>
<feature type="binding site" evidence="12">
    <location>
        <position position="406"/>
    </location>
    <ligand>
        <name>Zn(2+)</name>
        <dbReference type="ChEBI" id="CHEBI:29105"/>
        <label>2</label>
    </ligand>
</feature>
<dbReference type="PANTHER" id="PTHR30580">
    <property type="entry name" value="PRIMOSOMAL PROTEIN N"/>
    <property type="match status" value="1"/>
</dbReference>
<dbReference type="FunFam" id="3.40.50.300:FF:000489">
    <property type="entry name" value="Primosome assembly protein PriA"/>
    <property type="match status" value="1"/>
</dbReference>
<dbReference type="InterPro" id="IPR040498">
    <property type="entry name" value="PriA_CRR"/>
</dbReference>
<evidence type="ECO:0000256" key="7">
    <source>
        <dbReference type="ARBA" id="ARBA00022833"/>
    </source>
</evidence>
<dbReference type="GO" id="GO:0006310">
    <property type="term" value="P:DNA recombination"/>
    <property type="evidence" value="ECO:0007669"/>
    <property type="project" value="InterPro"/>
</dbReference>
<gene>
    <name evidence="12" type="primary">priA</name>
    <name evidence="14" type="ORF">CR152_00815</name>
</gene>
<dbReference type="KEGG" id="mass:CR152_00815"/>
<dbReference type="PROSITE" id="PS51192">
    <property type="entry name" value="HELICASE_ATP_BIND_1"/>
    <property type="match status" value="1"/>
</dbReference>
<dbReference type="Proteomes" id="UP000229897">
    <property type="component" value="Chromosome"/>
</dbReference>
<evidence type="ECO:0000256" key="1">
    <source>
        <dbReference type="ARBA" id="ARBA00022515"/>
    </source>
</evidence>
<dbReference type="SUPFAM" id="SSF52540">
    <property type="entry name" value="P-loop containing nucleoside triphosphate hydrolases"/>
    <property type="match status" value="1"/>
</dbReference>
<keyword evidence="8 12" id="KW-0067">ATP-binding</keyword>
<feature type="binding site" evidence="12">
    <location>
        <position position="409"/>
    </location>
    <ligand>
        <name>Zn(2+)</name>
        <dbReference type="ChEBI" id="CHEBI:29105"/>
        <label>2</label>
    </ligand>
</feature>
<dbReference type="InterPro" id="IPR041236">
    <property type="entry name" value="PriA_C"/>
</dbReference>
<dbReference type="SMART" id="SM00490">
    <property type="entry name" value="HELICc"/>
    <property type="match status" value="1"/>
</dbReference>
<dbReference type="GO" id="GO:1990077">
    <property type="term" value="C:primosome complex"/>
    <property type="evidence" value="ECO:0007669"/>
    <property type="project" value="UniProtKB-UniRule"/>
</dbReference>
<dbReference type="EC" id="5.6.2.4" evidence="12"/>
<evidence type="ECO:0000313" key="15">
    <source>
        <dbReference type="Proteomes" id="UP000229897"/>
    </source>
</evidence>
<feature type="binding site" evidence="12">
    <location>
        <position position="422"/>
    </location>
    <ligand>
        <name>Zn(2+)</name>
        <dbReference type="ChEBI" id="CHEBI:29105"/>
        <label>1</label>
    </ligand>
</feature>
<keyword evidence="9 12" id="KW-0238">DNA-binding</keyword>
<comment type="similarity">
    <text evidence="12">Belongs to the helicase family. PriA subfamily.</text>
</comment>
<evidence type="ECO:0000256" key="2">
    <source>
        <dbReference type="ARBA" id="ARBA00022705"/>
    </source>
</evidence>
<dbReference type="RefSeq" id="WP_099872930.1">
    <property type="nucleotide sequence ID" value="NZ_CP024608.1"/>
</dbReference>
<comment type="catalytic activity">
    <reaction evidence="11 12">
        <text>ATP + H2O = ADP + phosphate + H(+)</text>
        <dbReference type="Rhea" id="RHEA:13065"/>
        <dbReference type="ChEBI" id="CHEBI:15377"/>
        <dbReference type="ChEBI" id="CHEBI:15378"/>
        <dbReference type="ChEBI" id="CHEBI:30616"/>
        <dbReference type="ChEBI" id="CHEBI:43474"/>
        <dbReference type="ChEBI" id="CHEBI:456216"/>
        <dbReference type="EC" id="5.6.2.4"/>
    </reaction>
</comment>
<evidence type="ECO:0000256" key="10">
    <source>
        <dbReference type="ARBA" id="ARBA00023235"/>
    </source>
</evidence>
<dbReference type="GO" id="GO:0006269">
    <property type="term" value="P:DNA replication, synthesis of primer"/>
    <property type="evidence" value="ECO:0007669"/>
    <property type="project" value="UniProtKB-KW"/>
</dbReference>
<dbReference type="Pfam" id="PF17764">
    <property type="entry name" value="PriA_3primeBD"/>
    <property type="match status" value="1"/>
</dbReference>
<evidence type="ECO:0000256" key="6">
    <source>
        <dbReference type="ARBA" id="ARBA00022806"/>
    </source>
</evidence>
<keyword evidence="5 12" id="KW-0378">Hydrolase</keyword>
<feature type="domain" description="Helicase ATP-binding" evidence="13">
    <location>
        <begin position="150"/>
        <end position="319"/>
    </location>
</feature>
<dbReference type="HAMAP" id="MF_00983">
    <property type="entry name" value="PriA"/>
    <property type="match status" value="1"/>
</dbReference>
<dbReference type="InterPro" id="IPR014001">
    <property type="entry name" value="Helicase_ATP-bd"/>
</dbReference>
<dbReference type="GO" id="GO:0006270">
    <property type="term" value="P:DNA replication initiation"/>
    <property type="evidence" value="ECO:0007669"/>
    <property type="project" value="TreeGrafter"/>
</dbReference>
<dbReference type="Pfam" id="PF00270">
    <property type="entry name" value="DEAD"/>
    <property type="match status" value="1"/>
</dbReference>
<dbReference type="InterPro" id="IPR041222">
    <property type="entry name" value="PriA_3primeBD"/>
</dbReference>
<feature type="binding site" evidence="12">
    <location>
        <position position="388"/>
    </location>
    <ligand>
        <name>Zn(2+)</name>
        <dbReference type="ChEBI" id="CHEBI:29105"/>
        <label>2</label>
    </ligand>
</feature>
<dbReference type="Gene3D" id="3.40.50.300">
    <property type="entry name" value="P-loop containing nucleotide triphosphate hydrolases"/>
    <property type="match status" value="2"/>
</dbReference>
<dbReference type="NCBIfam" id="TIGR00595">
    <property type="entry name" value="priA"/>
    <property type="match status" value="1"/>
</dbReference>
<evidence type="ECO:0000313" key="14">
    <source>
        <dbReference type="EMBL" id="ATQ73209.1"/>
    </source>
</evidence>
<dbReference type="InterPro" id="IPR001650">
    <property type="entry name" value="Helicase_C-like"/>
</dbReference>
<dbReference type="Pfam" id="PF18074">
    <property type="entry name" value="PriA_C"/>
    <property type="match status" value="1"/>
</dbReference>
<feature type="binding site" evidence="12">
    <location>
        <position position="419"/>
    </location>
    <ligand>
        <name>Zn(2+)</name>
        <dbReference type="ChEBI" id="CHEBI:29105"/>
        <label>1</label>
    </ligand>
</feature>
<dbReference type="CDD" id="cd17929">
    <property type="entry name" value="DEXHc_priA"/>
    <property type="match status" value="1"/>
</dbReference>
<name>A0A2D2DE59_9BURK</name>
<reference evidence="14" key="1">
    <citation type="submission" date="2017-10" db="EMBL/GenBank/DDBJ databases">
        <title>Massilia psychrophilum sp. nov., a novel purple-pigmented bacterium isolated from Tianshan glacier, Xinjiang Municipality, China.</title>
        <authorList>
            <person name="Wang H."/>
        </authorList>
    </citation>
    <scope>NUCLEOTIDE SEQUENCE [LARGE SCALE GENOMIC DNA]</scope>
    <source>
        <strain evidence="14">B2</strain>
    </source>
</reference>
<evidence type="ECO:0000259" key="13">
    <source>
        <dbReference type="PROSITE" id="PS51192"/>
    </source>
</evidence>
<evidence type="ECO:0000256" key="3">
    <source>
        <dbReference type="ARBA" id="ARBA00022723"/>
    </source>
</evidence>
<dbReference type="GO" id="GO:0016887">
    <property type="term" value="F:ATP hydrolysis activity"/>
    <property type="evidence" value="ECO:0007669"/>
    <property type="project" value="RHEA"/>
</dbReference>
<dbReference type="NCBIfam" id="NF004067">
    <property type="entry name" value="PRK05580.1-4"/>
    <property type="match status" value="1"/>
</dbReference>
<keyword evidence="4 12" id="KW-0547">Nucleotide-binding</keyword>
<keyword evidence="6 12" id="KW-0347">Helicase</keyword>
<dbReference type="CDD" id="cd18804">
    <property type="entry name" value="SF2_C_priA"/>
    <property type="match status" value="1"/>
</dbReference>
<evidence type="ECO:0000256" key="8">
    <source>
        <dbReference type="ARBA" id="ARBA00022840"/>
    </source>
</evidence>
<dbReference type="GO" id="GO:0043138">
    <property type="term" value="F:3'-5' DNA helicase activity"/>
    <property type="evidence" value="ECO:0007669"/>
    <property type="project" value="UniProtKB-EC"/>
</dbReference>
<keyword evidence="7 12" id="KW-0862">Zinc</keyword>
<feature type="binding site" evidence="12">
    <location>
        <position position="382"/>
    </location>
    <ligand>
        <name>Zn(2+)</name>
        <dbReference type="ChEBI" id="CHEBI:29105"/>
        <label>1</label>
    </ligand>
</feature>
<evidence type="ECO:0000256" key="9">
    <source>
        <dbReference type="ARBA" id="ARBA00023125"/>
    </source>
</evidence>
<comment type="cofactor">
    <cofactor evidence="12">
        <name>Zn(2+)</name>
        <dbReference type="ChEBI" id="CHEBI:29105"/>
    </cofactor>
    <text evidence="12">Binds 2 zinc ions per subunit.</text>
</comment>
<keyword evidence="2 12" id="KW-0235">DNA replication</keyword>
<keyword evidence="1 12" id="KW-0639">Primosome</keyword>
<dbReference type="AlphaFoldDB" id="A0A2D2DE59"/>
<dbReference type="InterPro" id="IPR011545">
    <property type="entry name" value="DEAD/DEAH_box_helicase_dom"/>
</dbReference>
<dbReference type="InterPro" id="IPR042115">
    <property type="entry name" value="PriA_3primeBD_sf"/>
</dbReference>
<evidence type="ECO:0000256" key="4">
    <source>
        <dbReference type="ARBA" id="ARBA00022741"/>
    </source>
</evidence>
<protein>
    <recommendedName>
        <fullName evidence="12">Replication restart protein PriA</fullName>
    </recommendedName>
    <alternativeName>
        <fullName evidence="12">ATP-dependent DNA helicase PriA</fullName>
        <ecNumber evidence="12">5.6.2.4</ecNumber>
    </alternativeName>
    <alternativeName>
        <fullName evidence="12">DNA 3'-5' helicase PriA</fullName>
    </alternativeName>
</protein>
<dbReference type="Pfam" id="PF18319">
    <property type="entry name" value="Zn_ribbon_PriA"/>
    <property type="match status" value="1"/>
</dbReference>
<organism evidence="14 15">
    <name type="scientific">Massilia violaceinigra</name>
    <dbReference type="NCBI Taxonomy" id="2045208"/>
    <lineage>
        <taxon>Bacteria</taxon>
        <taxon>Pseudomonadati</taxon>
        <taxon>Pseudomonadota</taxon>
        <taxon>Betaproteobacteria</taxon>
        <taxon>Burkholderiales</taxon>
        <taxon>Oxalobacteraceae</taxon>
        <taxon>Telluria group</taxon>
        <taxon>Massilia</taxon>
    </lineage>
</organism>
<dbReference type="GO" id="GO:0006302">
    <property type="term" value="P:double-strand break repair"/>
    <property type="evidence" value="ECO:0007669"/>
    <property type="project" value="InterPro"/>
</dbReference>
<dbReference type="PANTHER" id="PTHR30580:SF0">
    <property type="entry name" value="PRIMOSOMAL PROTEIN N"/>
    <property type="match status" value="1"/>
</dbReference>
<keyword evidence="10 12" id="KW-0413">Isomerase</keyword>
<feature type="binding site" evidence="12">
    <location>
        <position position="391"/>
    </location>
    <ligand>
        <name>Zn(2+)</name>
        <dbReference type="ChEBI" id="CHEBI:29105"/>
        <label>2</label>
    </ligand>
</feature>
<dbReference type="InterPro" id="IPR027417">
    <property type="entry name" value="P-loop_NTPase"/>
</dbReference>
<dbReference type="OrthoDB" id="9759544at2"/>
<dbReference type="InterPro" id="IPR005259">
    <property type="entry name" value="PriA"/>
</dbReference>
<dbReference type="Pfam" id="PF00271">
    <property type="entry name" value="Helicase_C"/>
    <property type="match status" value="1"/>
</dbReference>
<dbReference type="EMBL" id="CP024608">
    <property type="protein sequence ID" value="ATQ73209.1"/>
    <property type="molecule type" value="Genomic_DNA"/>
</dbReference>
<dbReference type="SMART" id="SM00487">
    <property type="entry name" value="DEXDc"/>
    <property type="match status" value="1"/>
</dbReference>
<keyword evidence="3 12" id="KW-0479">Metal-binding</keyword>
<comment type="function">
    <text evidence="12">Initiates the restart of stalled replication forks, which reloads the replicative helicase on sites other than the origin of replication. Recognizes and binds to abandoned replication forks and remodels them to uncover a helicase loading site. Promotes assembly of the primosome at these replication forks.</text>
</comment>
<dbReference type="GO" id="GO:0008270">
    <property type="term" value="F:zinc ion binding"/>
    <property type="evidence" value="ECO:0007669"/>
    <property type="project" value="UniProtKB-UniRule"/>
</dbReference>
<keyword evidence="15" id="KW-1185">Reference proteome</keyword>
<comment type="subunit">
    <text evidence="12">Component of the replication restart primosome.</text>
</comment>
<dbReference type="GO" id="GO:0005524">
    <property type="term" value="F:ATP binding"/>
    <property type="evidence" value="ECO:0007669"/>
    <property type="project" value="UniProtKB-UniRule"/>
</dbReference>
<accession>A0A2D2DE59</accession>
<evidence type="ECO:0000256" key="12">
    <source>
        <dbReference type="HAMAP-Rule" id="MF_00983"/>
    </source>
</evidence>
<sequence>MAYCILNIALDTPLTSCFDYRWPCAAGEEPLVGQLALVSFGRREVVGLIVAVKHDTDVPADKLKDALGVRSQLSPLSPQWIALAAFAADYYQRPLGEVALPGLPKNLRVLTTVALDRALKKLAKSAPVHDHTPLDMPVLNGAQQEAADAIGGAQGFTPILLYGVTGSGKTEVYLQACAQVLAREEGGQILILVPEINLTPQLEGNIRARFPGVMLATLHSSLSEGERMLHWLAAHQGQARIILGTRLAILASLPHLKLIVIDEEHDPSYKQQEGLRYSARDLAVWRARQLNIPIVLGSATPSLESWHHAGSGRYRKLELRERAVKDAVLPRVKLLDMERDKPVDGITSYLTAALRQRLERGEQSLLFLNRRGYAPVICCESCGWISNCTRCTSFMVLHKPEHRLRCHHCSLELRIPRHCPTCGNVDLQPLGRGTQRVEEGLQQVFPQARILRIDADSTRLKGSAQAAFDTVHRGDVDILIGTQMVAKGHDFKKLTLVGILNPDTALFSQDYRASERLFAQLMQVAGRAGRAARTEGGSVSEVLIQTRYASHPLYSAVVSHDYDRFATDLLAERRQAALPPYLYQALLRAEAPELETAIGFLESARDALVFHGITLNDPIPMTMTRVHNVDRAQLLVESPSRPALQAFLKEWLALLRAMKSRVKWSLEVDPLDI</sequence>